<dbReference type="Proteomes" id="UP000601099">
    <property type="component" value="Unassembled WGS sequence"/>
</dbReference>
<keyword evidence="7 9" id="KW-0378">Hydrolase</keyword>
<evidence type="ECO:0000256" key="7">
    <source>
        <dbReference type="ARBA" id="ARBA00022801"/>
    </source>
</evidence>
<dbReference type="GO" id="GO:0004180">
    <property type="term" value="F:carboxypeptidase activity"/>
    <property type="evidence" value="ECO:0007669"/>
    <property type="project" value="UniProtKB-KW"/>
</dbReference>
<protein>
    <recommendedName>
        <fullName evidence="5">Cyanophycinase</fullName>
        <ecNumber evidence="4">3.4.15.6</ecNumber>
    </recommendedName>
</protein>
<evidence type="ECO:0000313" key="9">
    <source>
        <dbReference type="EMBL" id="MBG8553149.1"/>
    </source>
</evidence>
<dbReference type="GO" id="GO:0008241">
    <property type="term" value="F:peptidyl-dipeptidase activity"/>
    <property type="evidence" value="ECO:0007669"/>
    <property type="project" value="UniProtKB-EC"/>
</dbReference>
<evidence type="ECO:0000256" key="1">
    <source>
        <dbReference type="ARBA" id="ARBA00001092"/>
    </source>
</evidence>
<accession>A0ABS0KZ65</accession>
<dbReference type="EC" id="3.4.15.6" evidence="4"/>
<dbReference type="NCBIfam" id="TIGR02069">
    <property type="entry name" value="cyanophycinase"/>
    <property type="match status" value="1"/>
</dbReference>
<comment type="function">
    <text evidence="2">Exopeptidase that catalyzes the hydrolytic cleavage of multi-L-arginyl-poly-L-aspartic acid (cyanophycin; a water-insoluble reserve polymer) into aspartate-arginine dipeptides.</text>
</comment>
<reference evidence="9 10" key="1">
    <citation type="submission" date="2020-11" db="EMBL/GenBank/DDBJ databases">
        <title>Hymenobacter sp.</title>
        <authorList>
            <person name="Kim M.K."/>
        </authorList>
    </citation>
    <scope>NUCLEOTIDE SEQUENCE [LARGE SCALE GENOMIC DNA]</scope>
    <source>
        <strain evidence="9 10">BT594</strain>
    </source>
</reference>
<gene>
    <name evidence="9" type="ORF">I5L79_06305</name>
</gene>
<dbReference type="SUPFAM" id="SSF52317">
    <property type="entry name" value="Class I glutamine amidotransferase-like"/>
    <property type="match status" value="1"/>
</dbReference>
<keyword evidence="6" id="KW-0645">Protease</keyword>
<comment type="catalytic activity">
    <reaction evidence="1">
        <text>[L-4-(L-arginin-2-N-yl)aspartate](n) + H2O = [L-4-(L-arginin-2-N-yl)aspartate](n-1) + L-4-(L-arginin-2-N-yl)aspartate</text>
        <dbReference type="Rhea" id="RHEA:12845"/>
        <dbReference type="Rhea" id="RHEA-COMP:13728"/>
        <dbReference type="Rhea" id="RHEA-COMP:13734"/>
        <dbReference type="ChEBI" id="CHEBI:15377"/>
        <dbReference type="ChEBI" id="CHEBI:137986"/>
        <dbReference type="ChEBI" id="CHEBI:137991"/>
        <dbReference type="EC" id="3.4.15.6"/>
    </reaction>
</comment>
<evidence type="ECO:0000256" key="3">
    <source>
        <dbReference type="ARBA" id="ARBA00006534"/>
    </source>
</evidence>
<organism evidence="9 10">
    <name type="scientific">Hymenobacter guriensis</name>
    <dbReference type="NCBI Taxonomy" id="2793065"/>
    <lineage>
        <taxon>Bacteria</taxon>
        <taxon>Pseudomonadati</taxon>
        <taxon>Bacteroidota</taxon>
        <taxon>Cytophagia</taxon>
        <taxon>Cytophagales</taxon>
        <taxon>Hymenobacteraceae</taxon>
        <taxon>Hymenobacter</taxon>
    </lineage>
</organism>
<evidence type="ECO:0000256" key="2">
    <source>
        <dbReference type="ARBA" id="ARBA00002039"/>
    </source>
</evidence>
<evidence type="ECO:0000256" key="8">
    <source>
        <dbReference type="ARBA" id="ARBA00022825"/>
    </source>
</evidence>
<dbReference type="InterPro" id="IPR011811">
    <property type="entry name" value="Peptidase_S51_cyanophycinase"/>
</dbReference>
<proteinExistence type="inferred from homology"/>
<dbReference type="RefSeq" id="WP_196954182.1">
    <property type="nucleotide sequence ID" value="NZ_JADWYK010000003.1"/>
</dbReference>
<dbReference type="Gene3D" id="3.40.50.880">
    <property type="match status" value="1"/>
</dbReference>
<dbReference type="Pfam" id="PF03575">
    <property type="entry name" value="Peptidase_S51"/>
    <property type="match status" value="1"/>
</dbReference>
<keyword evidence="9" id="KW-0121">Carboxypeptidase</keyword>
<evidence type="ECO:0000256" key="5">
    <source>
        <dbReference type="ARBA" id="ARBA00015719"/>
    </source>
</evidence>
<dbReference type="InterPro" id="IPR005320">
    <property type="entry name" value="Peptidase_S51"/>
</dbReference>
<dbReference type="CDD" id="cd03145">
    <property type="entry name" value="GAT1_cyanophycinase"/>
    <property type="match status" value="1"/>
</dbReference>
<name>A0ABS0KZ65_9BACT</name>
<comment type="caution">
    <text evidence="9">The sequence shown here is derived from an EMBL/GenBank/DDBJ whole genome shotgun (WGS) entry which is preliminary data.</text>
</comment>
<dbReference type="PANTHER" id="PTHR36175">
    <property type="entry name" value="CYANOPHYCINASE"/>
    <property type="match status" value="1"/>
</dbReference>
<dbReference type="EMBL" id="JADWYK010000003">
    <property type="protein sequence ID" value="MBG8553149.1"/>
    <property type="molecule type" value="Genomic_DNA"/>
</dbReference>
<evidence type="ECO:0000256" key="6">
    <source>
        <dbReference type="ARBA" id="ARBA00022670"/>
    </source>
</evidence>
<dbReference type="PANTHER" id="PTHR36175:SF1">
    <property type="entry name" value="CYANOPHYCINASE"/>
    <property type="match status" value="1"/>
</dbReference>
<comment type="similarity">
    <text evidence="3">Belongs to the peptidase S51 family.</text>
</comment>
<dbReference type="InterPro" id="IPR029062">
    <property type="entry name" value="Class_I_gatase-like"/>
</dbReference>
<evidence type="ECO:0000313" key="10">
    <source>
        <dbReference type="Proteomes" id="UP000601099"/>
    </source>
</evidence>
<evidence type="ECO:0000256" key="4">
    <source>
        <dbReference type="ARBA" id="ARBA00013115"/>
    </source>
</evidence>
<sequence length="280" mass="29864">MVDSSPLGTLVALGGGDDDALLALLCRLLADPNASIEIVSVASQEPRRTAKAYEQAFGELGCPGARHLCIDARRPADTPATLRRLAQARLVFFTGGDQELITEFLLGTEFLRQLHHRYLTDAAFIVAGTSAGAAALPDYMLVDGYGWRALRKGGIQTRPGLALRPGLLIDQHFAERGRMGRLLHAVLTYPTSLGLGLSEETGVILRHGFEAEVFGDGSVMVVDGQHLHHDNLSGIGRGEPVAGQDYRVHLLVAGQVFDCSARRVLPAAASASSRPAAKPE</sequence>
<keyword evidence="8" id="KW-0720">Serine protease</keyword>
<keyword evidence="10" id="KW-1185">Reference proteome</keyword>